<evidence type="ECO:0000313" key="3">
    <source>
        <dbReference type="EMBL" id="TLQ41724.1"/>
    </source>
</evidence>
<dbReference type="PANTHER" id="PTHR30143">
    <property type="entry name" value="ACID HYDRATASE"/>
    <property type="match status" value="1"/>
</dbReference>
<evidence type="ECO:0000313" key="4">
    <source>
        <dbReference type="Proteomes" id="UP000306420"/>
    </source>
</evidence>
<dbReference type="OrthoDB" id="9792137at2"/>
<dbReference type="InterPro" id="IPR050772">
    <property type="entry name" value="Hydratase-Decarb/MhpD_sf"/>
</dbReference>
<keyword evidence="1" id="KW-0456">Lyase</keyword>
<organism evidence="3 4">
    <name type="scientific">Ruoffia tabacinasalis</name>
    <dbReference type="NCBI Taxonomy" id="87458"/>
    <lineage>
        <taxon>Bacteria</taxon>
        <taxon>Bacillati</taxon>
        <taxon>Bacillota</taxon>
        <taxon>Bacilli</taxon>
        <taxon>Lactobacillales</taxon>
        <taxon>Aerococcaceae</taxon>
        <taxon>Ruoffia</taxon>
    </lineage>
</organism>
<dbReference type="Pfam" id="PF01557">
    <property type="entry name" value="FAA_hydrolase"/>
    <property type="match status" value="1"/>
</dbReference>
<dbReference type="EMBL" id="VBSP01000011">
    <property type="protein sequence ID" value="TLQ41724.1"/>
    <property type="molecule type" value="Genomic_DNA"/>
</dbReference>
<feature type="domain" description="Fumarylacetoacetase-like C-terminal" evidence="2">
    <location>
        <begin position="79"/>
        <end position="239"/>
    </location>
</feature>
<dbReference type="Gene3D" id="3.90.850.10">
    <property type="entry name" value="Fumarylacetoacetase-like, C-terminal domain"/>
    <property type="match status" value="1"/>
</dbReference>
<evidence type="ECO:0000256" key="1">
    <source>
        <dbReference type="ARBA" id="ARBA00023239"/>
    </source>
</evidence>
<proteinExistence type="predicted"/>
<dbReference type="PANTHER" id="PTHR30143:SF0">
    <property type="entry name" value="2-KETO-4-PENTENOATE HYDRATASE"/>
    <property type="match status" value="1"/>
</dbReference>
<dbReference type="InterPro" id="IPR011234">
    <property type="entry name" value="Fumarylacetoacetase-like_C"/>
</dbReference>
<dbReference type="RefSeq" id="WP_138404219.1">
    <property type="nucleotide sequence ID" value="NZ_VBSP01000011.1"/>
</dbReference>
<dbReference type="Proteomes" id="UP000306420">
    <property type="component" value="Unassembled WGS sequence"/>
</dbReference>
<name>A0A5R9E120_9LACT</name>
<gene>
    <name evidence="3" type="ORF">FEZ33_04555</name>
</gene>
<dbReference type="GO" id="GO:0008684">
    <property type="term" value="F:2-oxopent-4-enoate hydratase activity"/>
    <property type="evidence" value="ECO:0007669"/>
    <property type="project" value="TreeGrafter"/>
</dbReference>
<dbReference type="GO" id="GO:0005737">
    <property type="term" value="C:cytoplasm"/>
    <property type="evidence" value="ECO:0007669"/>
    <property type="project" value="TreeGrafter"/>
</dbReference>
<sequence>MTNYPDKVKSLANHLWSAFENHQGVEPVTKLEPNLTTDEAYYVQLYNVDRQLEAGKTIIGKKIGLTSKAMQESLGVDEPDYGHLLSDMVIEKDTPVIYSDQVLQPRVEGELAFILKEDLTGPNVSVEDVLNATESIVAAIEIVDSRVQDWKITLQDTVADNGSSAFYILGDKHFKPEDLDRIGVKMQLFKNDELINEGDGAAVLGDSAYCVAWLANKLSAFDIQLKAGEVILAGALSAAIGAEMSDQFTCKFTEGLGDVSIRFEEKE</sequence>
<accession>A0A5R9E120</accession>
<dbReference type="InterPro" id="IPR036663">
    <property type="entry name" value="Fumarylacetoacetase_C_sf"/>
</dbReference>
<dbReference type="AlphaFoldDB" id="A0A5R9E120"/>
<protein>
    <submittedName>
        <fullName evidence="3">2-keto-4-pentenoate hydratase</fullName>
    </submittedName>
</protein>
<dbReference type="SUPFAM" id="SSF56529">
    <property type="entry name" value="FAH"/>
    <property type="match status" value="1"/>
</dbReference>
<reference evidence="3 4" key="1">
    <citation type="submission" date="2019-05" db="EMBL/GenBank/DDBJ databases">
        <title>The metagenome of a microbial culture collection derived from dairy environment covers the genomic content of the human microbiome.</title>
        <authorList>
            <person name="Roder T."/>
            <person name="Wuthrich D."/>
            <person name="Sattari Z."/>
            <person name="Von Ah U."/>
            <person name="Bar C."/>
            <person name="Ronchi F."/>
            <person name="Macpherson A.J."/>
            <person name="Ganal-Vonarburg S.C."/>
            <person name="Bruggmann R."/>
            <person name="Vergeres G."/>
        </authorList>
    </citation>
    <scope>NUCLEOTIDE SEQUENCE [LARGE SCALE GENOMIC DNA]</scope>
    <source>
        <strain evidence="3 4">FAM 24227</strain>
    </source>
</reference>
<comment type="caution">
    <text evidence="3">The sequence shown here is derived from an EMBL/GenBank/DDBJ whole genome shotgun (WGS) entry which is preliminary data.</text>
</comment>
<evidence type="ECO:0000259" key="2">
    <source>
        <dbReference type="Pfam" id="PF01557"/>
    </source>
</evidence>